<dbReference type="EMBL" id="CP017686">
    <property type="protein sequence ID" value="AYQ55536.1"/>
    <property type="molecule type" value="Genomic_DNA"/>
</dbReference>
<dbReference type="Proteomes" id="UP000273278">
    <property type="component" value="Chromosome"/>
</dbReference>
<dbReference type="OMA" id="YIRGPKL"/>
<dbReference type="AlphaFoldDB" id="A0A3G3II66"/>
<proteinExistence type="predicted"/>
<dbReference type="InterPro" id="IPR036113">
    <property type="entry name" value="Asp/Glu-ADT_sf_sub_c"/>
</dbReference>
<accession>A0A3G3II66</accession>
<dbReference type="Pfam" id="PF02686">
    <property type="entry name" value="GatC"/>
    <property type="match status" value="1"/>
</dbReference>
<sequence>MGAQVFNMDRDVVARVARTAHIKLTDDELERYSKNLADILDYFKVLDEAPDHEGIGVNPIEVSDVLREDVPGQDIDPAELLKDMKTYEGYIRGPKLV</sequence>
<evidence type="ECO:0000313" key="1">
    <source>
        <dbReference type="EMBL" id="AYQ55536.1"/>
    </source>
</evidence>
<dbReference type="NCBIfam" id="TIGR00135">
    <property type="entry name" value="gatC"/>
    <property type="match status" value="1"/>
</dbReference>
<evidence type="ECO:0000313" key="2">
    <source>
        <dbReference type="Proteomes" id="UP000273278"/>
    </source>
</evidence>
<dbReference type="InterPro" id="IPR003837">
    <property type="entry name" value="GatC"/>
</dbReference>
<dbReference type="GO" id="GO:0006450">
    <property type="term" value="P:regulation of translational fidelity"/>
    <property type="evidence" value="ECO:0007669"/>
    <property type="project" value="InterPro"/>
</dbReference>
<reference evidence="1 2" key="1">
    <citation type="submission" date="2016-10" db="EMBL/GenBank/DDBJ databases">
        <title>Complete genome of the TMA-utilizing, human hosted archaeon Methanomethylophilus alvus Gen. nov, sp. nov., strain Mx-05, derived from a pure culture.</title>
        <authorList>
            <person name="Brugere J.-F."/>
            <person name="Ben Hania W."/>
            <person name="Chaudhary P.P."/>
            <person name="Gaci N."/>
            <person name="Borrel G."/>
            <person name="Cao Van Tuat L."/>
            <person name="Fardeau M.-L."/>
            <person name="Harris H.M.B."/>
            <person name="O'Toole P.W."/>
            <person name="Ollivier B."/>
        </authorList>
    </citation>
    <scope>NUCLEOTIDE SEQUENCE [LARGE SCALE GENOMIC DNA]</scope>
    <source>
        <strain evidence="1 2">Mx-05</strain>
    </source>
</reference>
<keyword evidence="1" id="KW-0808">Transferase</keyword>
<dbReference type="SUPFAM" id="SSF141000">
    <property type="entry name" value="Glu-tRNAGln amidotransferase C subunit"/>
    <property type="match status" value="1"/>
</dbReference>
<dbReference type="GO" id="GO:0016740">
    <property type="term" value="F:transferase activity"/>
    <property type="evidence" value="ECO:0007669"/>
    <property type="project" value="UniProtKB-KW"/>
</dbReference>
<protein>
    <submittedName>
        <fullName evidence="1">Glutamyl-tRNA amidotransferase</fullName>
    </submittedName>
</protein>
<dbReference type="Gene3D" id="1.10.20.60">
    <property type="entry name" value="Glu-tRNAGln amidotransferase C subunit, N-terminal domain"/>
    <property type="match status" value="1"/>
</dbReference>
<name>A0A3G3II66_9ARCH</name>
<organism evidence="1 2">
    <name type="scientific">Methanomethylophilus alvi</name>
    <dbReference type="NCBI Taxonomy" id="1291540"/>
    <lineage>
        <taxon>Archaea</taxon>
        <taxon>Methanobacteriati</taxon>
        <taxon>Thermoplasmatota</taxon>
        <taxon>Thermoplasmata</taxon>
        <taxon>Methanomassiliicoccales</taxon>
        <taxon>Methanomethylophilaceae</taxon>
        <taxon>Methanomethylophilus</taxon>
    </lineage>
</organism>
<gene>
    <name evidence="1" type="ORF">BKD89_06985</name>
</gene>